<protein>
    <submittedName>
        <fullName evidence="1">Uncharacterized protein</fullName>
    </submittedName>
</protein>
<reference evidence="1 2" key="1">
    <citation type="submission" date="2016-10" db="EMBL/GenBank/DDBJ databases">
        <authorList>
            <person name="de Groot N.N."/>
        </authorList>
    </citation>
    <scope>NUCLEOTIDE SEQUENCE [LARGE SCALE GENOMIC DNA]</scope>
    <source>
        <strain evidence="1 2">AR67</strain>
    </source>
</reference>
<dbReference type="InterPro" id="IPR013783">
    <property type="entry name" value="Ig-like_fold"/>
</dbReference>
<evidence type="ECO:0000313" key="2">
    <source>
        <dbReference type="Proteomes" id="UP000182192"/>
    </source>
</evidence>
<dbReference type="OrthoDB" id="2051435at2"/>
<dbReference type="AlphaFoldDB" id="A0A1I1J2S2"/>
<sequence length="82" mass="9270">MVNGKWDPDFSNAVTVTPDAPHDLKEKAEVKRSKFKLTWNADKDAESYAVAVFQTDRWKIVTTIPADKTSYISPDILKALIM</sequence>
<organism evidence="1 2">
    <name type="scientific">Ruminococcus albus</name>
    <dbReference type="NCBI Taxonomy" id="1264"/>
    <lineage>
        <taxon>Bacteria</taxon>
        <taxon>Bacillati</taxon>
        <taxon>Bacillota</taxon>
        <taxon>Clostridia</taxon>
        <taxon>Eubacteriales</taxon>
        <taxon>Oscillospiraceae</taxon>
        <taxon>Ruminococcus</taxon>
    </lineage>
</organism>
<dbReference type="Proteomes" id="UP000182192">
    <property type="component" value="Unassembled WGS sequence"/>
</dbReference>
<dbReference type="RefSeq" id="WP_074961156.1">
    <property type="nucleotide sequence ID" value="NZ_FOKQ01000012.1"/>
</dbReference>
<name>A0A1I1J2S2_RUMAL</name>
<proteinExistence type="predicted"/>
<dbReference type="Gene3D" id="2.60.40.10">
    <property type="entry name" value="Immunoglobulins"/>
    <property type="match status" value="1"/>
</dbReference>
<accession>A0A1I1J2S2</accession>
<gene>
    <name evidence="1" type="ORF">SAMN02910406_01714</name>
</gene>
<dbReference type="EMBL" id="FOKQ01000012">
    <property type="protein sequence ID" value="SFC42847.1"/>
    <property type="molecule type" value="Genomic_DNA"/>
</dbReference>
<evidence type="ECO:0000313" key="1">
    <source>
        <dbReference type="EMBL" id="SFC42847.1"/>
    </source>
</evidence>